<comment type="function">
    <text evidence="12">Possesses 5'-&gt;3' exoribonuclease activity. Required for the processing of nuclear mRNA and rRNA precursors. May promote the termination of transcription by RNA polymerase II. Essential for vegetative cell growth and chromosome segregation.</text>
</comment>
<dbReference type="FunFam" id="3.40.50.12390:FF:000003">
    <property type="entry name" value="5'-3' exoribonuclease"/>
    <property type="match status" value="1"/>
</dbReference>
<dbReference type="OMA" id="WVALYYY"/>
<dbReference type="GO" id="GO:0030847">
    <property type="term" value="P:termination of RNA polymerase II transcription, exosome-dependent"/>
    <property type="evidence" value="ECO:0007669"/>
    <property type="project" value="EnsemblFungi"/>
</dbReference>
<dbReference type="RefSeq" id="XP_002493076.1">
    <property type="nucleotide sequence ID" value="XM_002493031.1"/>
</dbReference>
<dbReference type="GO" id="GO:0071028">
    <property type="term" value="P:nuclear mRNA surveillance"/>
    <property type="evidence" value="ECO:0007669"/>
    <property type="project" value="EnsemblFungi"/>
</dbReference>
<dbReference type="GO" id="GO:0043144">
    <property type="term" value="P:sno(s)RNA processing"/>
    <property type="evidence" value="ECO:0007669"/>
    <property type="project" value="EnsemblFungi"/>
</dbReference>
<evidence type="ECO:0000256" key="16">
    <source>
        <dbReference type="SAM" id="MobiDB-lite"/>
    </source>
</evidence>
<feature type="region of interest" description="Disordered" evidence="16">
    <location>
        <begin position="400"/>
        <end position="438"/>
    </location>
</feature>
<keyword evidence="20" id="KW-1185">Reference proteome</keyword>
<keyword evidence="6 14" id="KW-0540">Nuclease</keyword>
<dbReference type="FunFam" id="3.40.50.12390:FF:000005">
    <property type="entry name" value="5'-3' exoribonuclease 2"/>
    <property type="match status" value="1"/>
</dbReference>
<dbReference type="EC" id="3.1.13.-" evidence="14"/>
<dbReference type="GO" id="GO:0000448">
    <property type="term" value="P:cleavage in ITS2 between 5.8S rRNA and LSU-rRNA of tricistronic rRNA transcript (SSU-rRNA, 5.8S rRNA, LSU-rRNA)"/>
    <property type="evidence" value="ECO:0007669"/>
    <property type="project" value="EnsemblFungi"/>
</dbReference>
<evidence type="ECO:0000259" key="18">
    <source>
        <dbReference type="Pfam" id="PF17846"/>
    </source>
</evidence>
<protein>
    <recommendedName>
        <fullName evidence="14">5'-3' exoribonuclease</fullName>
        <ecNumber evidence="14">3.1.13.-</ecNumber>
    </recommendedName>
</protein>
<dbReference type="FunFam" id="1.25.40.1050:FF:000002">
    <property type="entry name" value="5'-3' exoribonuclease"/>
    <property type="match status" value="1"/>
</dbReference>
<dbReference type="GO" id="GO:0110103">
    <property type="term" value="C:RNA polymerase II termination complex"/>
    <property type="evidence" value="ECO:0007669"/>
    <property type="project" value="EnsemblFungi"/>
</dbReference>
<keyword evidence="9" id="KW-0805">Transcription regulation</keyword>
<keyword evidence="10" id="KW-0804">Transcription</keyword>
<dbReference type="GO" id="GO:0110155">
    <property type="term" value="P:NAD-cap decapping"/>
    <property type="evidence" value="ECO:0007669"/>
    <property type="project" value="EnsemblFungi"/>
</dbReference>
<evidence type="ECO:0000256" key="9">
    <source>
        <dbReference type="ARBA" id="ARBA00023015"/>
    </source>
</evidence>
<feature type="compositionally biased region" description="Low complexity" evidence="16">
    <location>
        <begin position="907"/>
        <end position="917"/>
    </location>
</feature>
<dbReference type="eggNOG" id="KOG2044">
    <property type="taxonomic scope" value="Eukaryota"/>
</dbReference>
<dbReference type="PDB" id="8YF5">
    <property type="method" value="EM"/>
    <property type="resolution" value="3.78 A"/>
    <property type="chains" value="A/C=1-994"/>
</dbReference>
<evidence type="ECO:0000256" key="3">
    <source>
        <dbReference type="ARBA" id="ARBA00022472"/>
    </source>
</evidence>
<dbReference type="AlphaFoldDB" id="C4R5R1"/>
<evidence type="ECO:0000256" key="5">
    <source>
        <dbReference type="ARBA" id="ARBA00022664"/>
    </source>
</evidence>
<dbReference type="PANTHER" id="PTHR12341">
    <property type="entry name" value="5'-&gt;3' EXORIBONUCLEASE"/>
    <property type="match status" value="1"/>
</dbReference>
<dbReference type="GO" id="GO:0071035">
    <property type="term" value="P:nuclear polyadenylation-dependent rRNA catabolic process"/>
    <property type="evidence" value="ECO:0007669"/>
    <property type="project" value="EnsemblFungi"/>
</dbReference>
<accession>C4R5R1</accession>
<evidence type="ECO:0000256" key="13">
    <source>
        <dbReference type="ARBA" id="ARBA00046943"/>
    </source>
</evidence>
<comment type="function">
    <text evidence="14">Possesses 5'-&gt;3' exoribonuclease activity. May promote termination of transcription by RNA polymerase II.</text>
</comment>
<dbReference type="CDD" id="cd18673">
    <property type="entry name" value="PIN_XRN1-2-like"/>
    <property type="match status" value="1"/>
</dbReference>
<comment type="similarity">
    <text evidence="2 14">Belongs to the 5'-3' exonuclease family. XRN2/RAT1 subfamily.</text>
</comment>
<keyword evidence="8 14" id="KW-0269">Exonuclease</keyword>
<dbReference type="PANTHER" id="PTHR12341:SF41">
    <property type="entry name" value="5'-3' EXORIBONUCLEASE 2"/>
    <property type="match status" value="1"/>
</dbReference>
<dbReference type="STRING" id="644223.C4R5R1"/>
<proteinExistence type="evidence at protein level"/>
<keyword evidence="3" id="KW-0806">Transcription termination</keyword>
<evidence type="ECO:0000313" key="20">
    <source>
        <dbReference type="Proteomes" id="UP000000314"/>
    </source>
</evidence>
<evidence type="ECO:0000256" key="15">
    <source>
        <dbReference type="SAM" id="Coils"/>
    </source>
</evidence>
<feature type="coiled-coil region" evidence="15">
    <location>
        <begin position="460"/>
        <end position="499"/>
    </location>
</feature>
<evidence type="ECO:0000256" key="1">
    <source>
        <dbReference type="ARBA" id="ARBA00004123"/>
    </source>
</evidence>
<feature type="domain" description="Xrn1 helical" evidence="18">
    <location>
        <begin position="311"/>
        <end position="804"/>
    </location>
</feature>
<keyword evidence="11" id="KW-0539">Nucleus</keyword>
<dbReference type="InParanoid" id="C4R5R1"/>
<evidence type="ECO:0000256" key="6">
    <source>
        <dbReference type="ARBA" id="ARBA00022722"/>
    </source>
</evidence>
<dbReference type="OrthoDB" id="28245at2759"/>
<dbReference type="SMR" id="C4R5R1"/>
<evidence type="ECO:0000256" key="11">
    <source>
        <dbReference type="ARBA" id="ARBA00023242"/>
    </source>
</evidence>
<dbReference type="InterPro" id="IPR004859">
    <property type="entry name" value="Xrn1_N"/>
</dbReference>
<reference evidence="21 22" key="2">
    <citation type="journal article" date="2024" name="Nat. Commun.">
        <title>Structural basis of eukaryotic transcription termination by the Rat1 exonuclease complex.</title>
        <authorList>
            <person name="Yanagisawa T."/>
            <person name="Murayama Y."/>
            <person name="Ehara H."/>
            <person name="Goto M."/>
            <person name="Aoki M."/>
            <person name="Sekine S.I."/>
        </authorList>
    </citation>
    <scope>STRUCTURE BY ELECTRON MICROSCOPY (3.30 ANGSTROMS)</scope>
</reference>
<evidence type="ECO:0000256" key="7">
    <source>
        <dbReference type="ARBA" id="ARBA00022801"/>
    </source>
</evidence>
<evidence type="ECO:0007829" key="22">
    <source>
        <dbReference type="PDB" id="8YFE"/>
    </source>
</evidence>
<feature type="compositionally biased region" description="Gly residues" evidence="16">
    <location>
        <begin position="889"/>
        <end position="906"/>
    </location>
</feature>
<gene>
    <name evidence="19" type="ordered locus">PAS_chr3_0846</name>
</gene>
<evidence type="ECO:0000256" key="8">
    <source>
        <dbReference type="ARBA" id="ARBA00022839"/>
    </source>
</evidence>
<dbReference type="GO" id="GO:0019843">
    <property type="term" value="F:rRNA binding"/>
    <property type="evidence" value="ECO:0007669"/>
    <property type="project" value="EnsemblFungi"/>
</dbReference>
<dbReference type="PDB" id="8YFE">
    <property type="method" value="EM"/>
    <property type="resolution" value="3.47 A"/>
    <property type="chains" value="A/C=1-994"/>
</dbReference>
<feature type="region of interest" description="Disordered" evidence="16">
    <location>
        <begin position="111"/>
        <end position="130"/>
    </location>
</feature>
<keyword evidence="4" id="KW-0698">rRNA processing</keyword>
<name>C4R5R1_KOMPG</name>
<dbReference type="PDB" id="8YFQ">
    <property type="method" value="EM"/>
    <property type="resolution" value="3.30 A"/>
    <property type="chains" value="R=1-994"/>
</dbReference>
<dbReference type="GO" id="GO:0004534">
    <property type="term" value="F:5'-3' RNA exonuclease activity"/>
    <property type="evidence" value="ECO:0007669"/>
    <property type="project" value="UniProtKB-UniRule"/>
</dbReference>
<keyword evidence="5 14" id="KW-0507">mRNA processing</keyword>
<evidence type="ECO:0000259" key="17">
    <source>
        <dbReference type="Pfam" id="PF03159"/>
    </source>
</evidence>
<keyword evidence="7 14" id="KW-0378">Hydrolase</keyword>
<keyword evidence="21 22" id="KW-0002">3D-structure</keyword>
<dbReference type="Gene3D" id="3.40.50.12390">
    <property type="match status" value="1"/>
</dbReference>
<sequence>MGVPALFRWLSRKYPKIISPVIQDEDVDIDGESRPTRYEDPNPNGELDNLYLDMNGIVHPCSHPEHKPVPETEDEMMLDVFAYTENVIMMARPRKVIYIAVDGVAPRAKMNQQRSRRFRSAQDAKDANEKKAAELKEMEKKGEIIDDAIKNKKTWDSNAITPGTPFMHRLADSLRYWAAYKLTTDPGWSGIEVIISDASVPGEGEHKIMSYVRSLRSSPKHDPNTTHCIYGLDADLIFLGLATHEPHFKILREDVFAQDKKSYSLQDQLRMTDIERQELKDKKTPFLWLHLNILREYLQIELNVPGLSFPFDLEKSIDDWVFICFFCGNDFLPHLPSLDVRDNSITTLVTIWKQILPTMKGYLTTDGYLNLPAVERLLAELAKKEDYIFRKRYEDEKRSLENQKRRKLAQEQSSARSQNAPNISTGKDKAPLTPNQNIPLYTTSGESVGIKMTDSEMVNNSALITKANEANKSIAELLKQNLQNEINKKRKISNEEQEVVKESVEEVVEEEDDVLVTSDPEDSSTEILIPKNEEIRLWEPGYRKRYYETKFHTKDPQKVKKIARNMVQKYIEGVSWVLLYYYQGCPSWNWYYPYHYAPFAADFVNLSELKIEFVEGTPFRPYEQLMSVLPAASSHNLPDVFRSLMSDANSEIIDFYPEEFPLDMNGKKVIWQAIPLLPFIDENRLLKAVQSKYDQLTEDEKFRNTNRSEILVLGRSHSHYPTLVKELYEEGKDSYEFQVDSSGVSGVAIKLQSFDRSGVLRLPVKQLEGYRHYPDISNRDFLMVEFKQLPKSHAKSMILSGLIPHLRRLTQEDKDSILYGGTNFYGRNRFSPEENADFKQYIGPHGKSQYLPRQGGYKAFIQIHSDEAKGHRHGIYHGGSHTETEFRRGGGYHQHGNRGGRGGYQGNQGYQANSGGYQNSYQGSYQGGYRGGYQGGSQGRYQAGYQSGYQGGYQGEYKNGYQGGYQGNQGNQGYNRQTYNASKSGTLPMKRRHN</sequence>
<dbReference type="InterPro" id="IPR027073">
    <property type="entry name" value="5_3_exoribonuclease"/>
</dbReference>
<dbReference type="PDB" id="8YFR">
    <property type="method" value="EM"/>
    <property type="resolution" value="3.40 A"/>
    <property type="chains" value="R=1-994"/>
</dbReference>
<feature type="compositionally biased region" description="Low complexity" evidence="16">
    <location>
        <begin position="968"/>
        <end position="980"/>
    </location>
</feature>
<feature type="region of interest" description="Disordered" evidence="16">
    <location>
        <begin position="963"/>
        <end position="994"/>
    </location>
</feature>
<dbReference type="GO" id="GO:0000398">
    <property type="term" value="P:mRNA splicing, via spliceosome"/>
    <property type="evidence" value="ECO:0007669"/>
    <property type="project" value="EnsemblFungi"/>
</dbReference>
<dbReference type="Pfam" id="PF03159">
    <property type="entry name" value="XRN_N"/>
    <property type="match status" value="1"/>
</dbReference>
<feature type="domain" description="Xrn1 N-terminal" evidence="17">
    <location>
        <begin position="1"/>
        <end position="254"/>
    </location>
</feature>
<dbReference type="GO" id="GO:1904595">
    <property type="term" value="P:positive regulation of termination of RNA polymerase II transcription"/>
    <property type="evidence" value="ECO:0007669"/>
    <property type="project" value="EnsemblFungi"/>
</dbReference>
<keyword evidence="15" id="KW-0175">Coiled coil</keyword>
<dbReference type="GO" id="GO:0034244">
    <property type="term" value="P:negative regulation of transcription elongation by RNA polymerase II"/>
    <property type="evidence" value="ECO:0007669"/>
    <property type="project" value="EnsemblFungi"/>
</dbReference>
<reference evidence="19 20" key="1">
    <citation type="journal article" date="2009" name="Nat. Biotechnol.">
        <title>Genome sequence of the recombinant protein production host Pichia pastoris.</title>
        <authorList>
            <person name="De Schutter K."/>
            <person name="Lin Y.C."/>
            <person name="Tiels P."/>
            <person name="Van Hecke A."/>
            <person name="Glinka S."/>
            <person name="Weber-Lehmann J."/>
            <person name="Rouze P."/>
            <person name="Van de Peer Y."/>
            <person name="Callewaert N."/>
        </authorList>
    </citation>
    <scope>NUCLEOTIDE SEQUENCE [LARGE SCALE GENOMIC DNA]</scope>
    <source>
        <strain evidence="20">GS115 / ATCC 20864</strain>
    </source>
</reference>
<evidence type="ECO:0000256" key="2">
    <source>
        <dbReference type="ARBA" id="ARBA00006994"/>
    </source>
</evidence>
<dbReference type="PIRSF" id="PIRSF037239">
    <property type="entry name" value="Exonuclease_Xrn2"/>
    <property type="match status" value="1"/>
</dbReference>
<comment type="subunit">
    <text evidence="13">Interacts with RAI1; the interaction is direct, stabilizes RAT1 protein structure and may stimulate its exoribonuclease activity. The interaction also stimulates RAI1 pyrophosphohydrolase activity, probably by recruiting it to mRNA substrates.</text>
</comment>
<evidence type="ECO:0000256" key="4">
    <source>
        <dbReference type="ARBA" id="ARBA00022552"/>
    </source>
</evidence>
<comment type="subcellular location">
    <subcellularLocation>
        <location evidence="1">Nucleus</location>
    </subcellularLocation>
</comment>
<evidence type="ECO:0000313" key="19">
    <source>
        <dbReference type="EMBL" id="CAY70897.1"/>
    </source>
</evidence>
<dbReference type="Pfam" id="PF17846">
    <property type="entry name" value="XRN_M"/>
    <property type="match status" value="1"/>
</dbReference>
<dbReference type="GeneID" id="8200335"/>
<dbReference type="Proteomes" id="UP000000314">
    <property type="component" value="Chromosome 3"/>
</dbReference>
<dbReference type="HOGENOM" id="CLU_006038_1_1_1"/>
<evidence type="ECO:0000256" key="10">
    <source>
        <dbReference type="ARBA" id="ARBA00023163"/>
    </source>
</evidence>
<evidence type="ECO:0007829" key="21">
    <source>
        <dbReference type="PDB" id="8YF5"/>
    </source>
</evidence>
<feature type="compositionally biased region" description="Basic and acidic residues" evidence="16">
    <location>
        <begin position="120"/>
        <end position="130"/>
    </location>
</feature>
<feature type="compositionally biased region" description="Polar residues" evidence="16">
    <location>
        <begin position="410"/>
        <end position="425"/>
    </location>
</feature>
<evidence type="ECO:0000256" key="12">
    <source>
        <dbReference type="ARBA" id="ARBA00046137"/>
    </source>
</evidence>
<dbReference type="InterPro" id="IPR017151">
    <property type="entry name" value="Xrn2/3/4"/>
</dbReference>
<organism evidence="19 20">
    <name type="scientific">Komagataella phaffii (strain GS115 / ATCC 20864)</name>
    <name type="common">Yeast</name>
    <name type="synonym">Pichia pastoris</name>
    <dbReference type="NCBI Taxonomy" id="644223"/>
    <lineage>
        <taxon>Eukaryota</taxon>
        <taxon>Fungi</taxon>
        <taxon>Dikarya</taxon>
        <taxon>Ascomycota</taxon>
        <taxon>Saccharomycotina</taxon>
        <taxon>Pichiomycetes</taxon>
        <taxon>Pichiales</taxon>
        <taxon>Pichiaceae</taxon>
        <taxon>Komagataella</taxon>
    </lineage>
</organism>
<dbReference type="EMBL" id="FN392321">
    <property type="protein sequence ID" value="CAY70897.1"/>
    <property type="molecule type" value="Genomic_DNA"/>
</dbReference>
<dbReference type="FunCoup" id="C4R5R1">
    <property type="interactions" value="1107"/>
</dbReference>
<dbReference type="KEGG" id="ppa:PAS_chr3_0846"/>
<evidence type="ECO:0000256" key="14">
    <source>
        <dbReference type="PIRNR" id="PIRNR037239"/>
    </source>
</evidence>
<feature type="region of interest" description="Disordered" evidence="16">
    <location>
        <begin position="871"/>
        <end position="917"/>
    </location>
</feature>
<dbReference type="GO" id="GO:0030846">
    <property type="term" value="P:termination of RNA polymerase II transcription, poly(A)-coupled"/>
    <property type="evidence" value="ECO:0007669"/>
    <property type="project" value="EnsemblFungi"/>
</dbReference>
<dbReference type="InterPro" id="IPR041412">
    <property type="entry name" value="Xrn1_helical"/>
</dbReference>
<dbReference type="GO" id="GO:0090730">
    <property type="term" value="C:Las1 complex"/>
    <property type="evidence" value="ECO:0007669"/>
    <property type="project" value="EnsemblFungi"/>
</dbReference>
<dbReference type="Gene3D" id="1.25.40.1050">
    <property type="match status" value="1"/>
</dbReference>